<sequence>MLGSLLLTVIETLGGLLSGVLLARFIMQWQRVSFRNPIGQFVVATTDWLVLPLRRFIPGLGGLDLASLLPAWVVQVLVVFAMLGLLGRIGAANPFSLLAVMWGVGLLETVKVALYLLMGVVLMSAILSWVNPHAPMAGVINALAEPCLRPFRRVIPLIGGVDLSPIALFLLLQVALSALAMAKLMLIGVA</sequence>
<reference evidence="3 4" key="1">
    <citation type="submission" date="2019-06" db="EMBL/GenBank/DDBJ databases">
        <title>Whole genome shotgun sequence of Zoogloea ramigera NBRC 15342.</title>
        <authorList>
            <person name="Hosoyama A."/>
            <person name="Uohara A."/>
            <person name="Ohji S."/>
            <person name="Ichikawa N."/>
        </authorList>
    </citation>
    <scope>NUCLEOTIDE SEQUENCE [LARGE SCALE GENOMIC DNA]</scope>
    <source>
        <strain evidence="3 4">NBRC 15342</strain>
    </source>
</reference>
<feature type="transmembrane region" description="Helical" evidence="2">
    <location>
        <begin position="69"/>
        <end position="91"/>
    </location>
</feature>
<keyword evidence="2" id="KW-1133">Transmembrane helix</keyword>
<dbReference type="PANTHER" id="PTHR33219">
    <property type="entry name" value="YLMG HOMOLOG PROTEIN 2, CHLOROPLASTIC"/>
    <property type="match status" value="1"/>
</dbReference>
<feature type="transmembrane region" description="Helical" evidence="2">
    <location>
        <begin position="112"/>
        <end position="130"/>
    </location>
</feature>
<dbReference type="Proteomes" id="UP000318422">
    <property type="component" value="Unassembled WGS sequence"/>
</dbReference>
<feature type="transmembrane region" description="Helical" evidence="2">
    <location>
        <begin position="6"/>
        <end position="26"/>
    </location>
</feature>
<dbReference type="RefSeq" id="WP_141349460.1">
    <property type="nucleotide sequence ID" value="NZ_BJNV01000009.1"/>
</dbReference>
<evidence type="ECO:0000256" key="2">
    <source>
        <dbReference type="SAM" id="Phobius"/>
    </source>
</evidence>
<evidence type="ECO:0008006" key="5">
    <source>
        <dbReference type="Google" id="ProtNLM"/>
    </source>
</evidence>
<dbReference type="InterPro" id="IPR003425">
    <property type="entry name" value="CCB3/YggT"/>
</dbReference>
<organism evidence="3 4">
    <name type="scientific">Zoogloea ramigera</name>
    <dbReference type="NCBI Taxonomy" id="350"/>
    <lineage>
        <taxon>Bacteria</taxon>
        <taxon>Pseudomonadati</taxon>
        <taxon>Pseudomonadota</taxon>
        <taxon>Betaproteobacteria</taxon>
        <taxon>Rhodocyclales</taxon>
        <taxon>Zoogloeaceae</taxon>
        <taxon>Zoogloea</taxon>
    </lineage>
</organism>
<keyword evidence="4" id="KW-1185">Reference proteome</keyword>
<gene>
    <name evidence="3" type="ORF">ZRA01_07520</name>
</gene>
<dbReference type="PANTHER" id="PTHR33219:SF14">
    <property type="entry name" value="PROTEIN COFACTOR ASSEMBLY OF COMPLEX C SUBUNIT B CCB3, CHLOROPLASTIC-RELATED"/>
    <property type="match status" value="1"/>
</dbReference>
<proteinExistence type="inferred from homology"/>
<dbReference type="EMBL" id="BJNV01000009">
    <property type="protein sequence ID" value="GEC94679.1"/>
    <property type="molecule type" value="Genomic_DNA"/>
</dbReference>
<evidence type="ECO:0000256" key="1">
    <source>
        <dbReference type="ARBA" id="ARBA00010894"/>
    </source>
</evidence>
<protein>
    <recommendedName>
        <fullName evidence="5">YggT family protein</fullName>
    </recommendedName>
</protein>
<comment type="caution">
    <text evidence="3">The sequence shown here is derived from an EMBL/GenBank/DDBJ whole genome shotgun (WGS) entry which is preliminary data.</text>
</comment>
<evidence type="ECO:0000313" key="3">
    <source>
        <dbReference type="EMBL" id="GEC94679.1"/>
    </source>
</evidence>
<keyword evidence="2" id="KW-0812">Transmembrane</keyword>
<dbReference type="Pfam" id="PF02325">
    <property type="entry name" value="CCB3_YggT"/>
    <property type="match status" value="2"/>
</dbReference>
<evidence type="ECO:0000313" key="4">
    <source>
        <dbReference type="Proteomes" id="UP000318422"/>
    </source>
</evidence>
<dbReference type="GO" id="GO:0016020">
    <property type="term" value="C:membrane"/>
    <property type="evidence" value="ECO:0007669"/>
    <property type="project" value="InterPro"/>
</dbReference>
<comment type="similarity">
    <text evidence="1">Belongs to the YggT family.</text>
</comment>
<dbReference type="OrthoDB" id="9806665at2"/>
<feature type="transmembrane region" description="Helical" evidence="2">
    <location>
        <begin position="166"/>
        <end position="186"/>
    </location>
</feature>
<name>A0A4Y4CS77_ZOORA</name>
<keyword evidence="2" id="KW-0472">Membrane</keyword>
<dbReference type="AlphaFoldDB" id="A0A4Y4CS77"/>
<accession>A0A4Y4CS77</accession>